<evidence type="ECO:0000256" key="2">
    <source>
        <dbReference type="SAM" id="Phobius"/>
    </source>
</evidence>
<name>A0ABS0JKY5_9ACTN</name>
<keyword evidence="2" id="KW-0812">Transmembrane</keyword>
<evidence type="ECO:0000259" key="3">
    <source>
        <dbReference type="SMART" id="SM00458"/>
    </source>
</evidence>
<organism evidence="4 5">
    <name type="scientific">Micromonospora ureilytica</name>
    <dbReference type="NCBI Taxonomy" id="709868"/>
    <lineage>
        <taxon>Bacteria</taxon>
        <taxon>Bacillati</taxon>
        <taxon>Actinomycetota</taxon>
        <taxon>Actinomycetes</taxon>
        <taxon>Micromonosporales</taxon>
        <taxon>Micromonosporaceae</taxon>
        <taxon>Micromonospora</taxon>
    </lineage>
</organism>
<feature type="transmembrane region" description="Helical" evidence="2">
    <location>
        <begin position="30"/>
        <end position="53"/>
    </location>
</feature>
<feature type="domain" description="Ricin B lectin" evidence="3">
    <location>
        <begin position="105"/>
        <end position="238"/>
    </location>
</feature>
<dbReference type="Proteomes" id="UP000614915">
    <property type="component" value="Unassembled WGS sequence"/>
</dbReference>
<dbReference type="PROSITE" id="PS50231">
    <property type="entry name" value="RICIN_B_LECTIN"/>
    <property type="match status" value="1"/>
</dbReference>
<evidence type="ECO:0000313" key="4">
    <source>
        <dbReference type="EMBL" id="MBG6067722.1"/>
    </source>
</evidence>
<dbReference type="SMART" id="SM00458">
    <property type="entry name" value="RICIN"/>
    <property type="match status" value="1"/>
</dbReference>
<protein>
    <recommendedName>
        <fullName evidence="3">Ricin B lectin domain-containing protein</fullName>
    </recommendedName>
</protein>
<feature type="region of interest" description="Disordered" evidence="1">
    <location>
        <begin position="61"/>
        <end position="109"/>
    </location>
</feature>
<evidence type="ECO:0000256" key="1">
    <source>
        <dbReference type="SAM" id="MobiDB-lite"/>
    </source>
</evidence>
<feature type="compositionally biased region" description="Low complexity" evidence="1">
    <location>
        <begin position="75"/>
        <end position="99"/>
    </location>
</feature>
<accession>A0ABS0JKY5</accession>
<keyword evidence="2" id="KW-0472">Membrane</keyword>
<comment type="caution">
    <text evidence="4">The sequence shown here is derived from an EMBL/GenBank/DDBJ whole genome shotgun (WGS) entry which is preliminary data.</text>
</comment>
<proteinExistence type="predicted"/>
<dbReference type="SUPFAM" id="SSF50370">
    <property type="entry name" value="Ricin B-like lectins"/>
    <property type="match status" value="1"/>
</dbReference>
<gene>
    <name evidence="4" type="ORF">IW248_004009</name>
</gene>
<dbReference type="Pfam" id="PF00652">
    <property type="entry name" value="Ricin_B_lectin"/>
    <property type="match status" value="1"/>
</dbReference>
<dbReference type="InterPro" id="IPR000772">
    <property type="entry name" value="Ricin_B_lectin"/>
</dbReference>
<feature type="region of interest" description="Disordered" evidence="1">
    <location>
        <begin position="1"/>
        <end position="26"/>
    </location>
</feature>
<sequence>MSAPEERPDPHGTVYGGHRAPRSGPLADPLLRVAVAVGVVGVLLGVVFATGLLDGDDQPAVPASVGTSSSAAQLPSEPAGEPSPTASAEPSPTPSASAPAAPPTGPRVLRAPSGLCLGLDGDGEKAEAELAVCTGAPEQQWVVSPAGADVLTLTNAKYGQCLDVEGGSGDDGARLQQFPCHGEANQQWRFGGTGTGAVLLVAAHSNKCAQADDDAVEAGEDIRQRQCDGRPAQQWTVS</sequence>
<dbReference type="CDD" id="cd00161">
    <property type="entry name" value="beta-trefoil_Ricin-like"/>
    <property type="match status" value="1"/>
</dbReference>
<dbReference type="EMBL" id="JADOTX010000001">
    <property type="protein sequence ID" value="MBG6067722.1"/>
    <property type="molecule type" value="Genomic_DNA"/>
</dbReference>
<keyword evidence="5" id="KW-1185">Reference proteome</keyword>
<dbReference type="RefSeq" id="WP_196928212.1">
    <property type="nucleotide sequence ID" value="NZ_JADOTX010000001.1"/>
</dbReference>
<dbReference type="Gene3D" id="2.80.10.50">
    <property type="match status" value="1"/>
</dbReference>
<dbReference type="InterPro" id="IPR035992">
    <property type="entry name" value="Ricin_B-like_lectins"/>
</dbReference>
<evidence type="ECO:0000313" key="5">
    <source>
        <dbReference type="Proteomes" id="UP000614915"/>
    </source>
</evidence>
<feature type="compositionally biased region" description="Basic and acidic residues" evidence="1">
    <location>
        <begin position="1"/>
        <end position="10"/>
    </location>
</feature>
<reference evidence="4 5" key="1">
    <citation type="submission" date="2020-11" db="EMBL/GenBank/DDBJ databases">
        <title>Sequencing the genomes of 1000 actinobacteria strains.</title>
        <authorList>
            <person name="Klenk H.-P."/>
        </authorList>
    </citation>
    <scope>NUCLEOTIDE SEQUENCE [LARGE SCALE GENOMIC DNA]</scope>
    <source>
        <strain evidence="4 5">DSM 101692</strain>
    </source>
</reference>
<keyword evidence="2" id="KW-1133">Transmembrane helix</keyword>